<protein>
    <recommendedName>
        <fullName evidence="4">PH domain-containing protein</fullName>
    </recommendedName>
</protein>
<comment type="caution">
    <text evidence="2">The sequence shown here is derived from an EMBL/GenBank/DDBJ whole genome shotgun (WGS) entry which is preliminary data.</text>
</comment>
<reference evidence="2 3" key="1">
    <citation type="submission" date="2020-10" db="EMBL/GenBank/DDBJ databases">
        <title>Sequencing the genomes of 1000 actinobacteria strains.</title>
        <authorList>
            <person name="Klenk H.-P."/>
        </authorList>
    </citation>
    <scope>NUCLEOTIDE SEQUENCE [LARGE SCALE GENOMIC DNA]</scope>
    <source>
        <strain evidence="2 3">DSM 44653</strain>
    </source>
</reference>
<dbReference type="EMBL" id="JADBEG010000001">
    <property type="protein sequence ID" value="MBE1496252.1"/>
    <property type="molecule type" value="Genomic_DNA"/>
</dbReference>
<evidence type="ECO:0000313" key="3">
    <source>
        <dbReference type="Proteomes" id="UP000631670"/>
    </source>
</evidence>
<keyword evidence="1" id="KW-0812">Transmembrane</keyword>
<evidence type="ECO:0000256" key="1">
    <source>
        <dbReference type="SAM" id="Phobius"/>
    </source>
</evidence>
<accession>A0ABR9HZY5</accession>
<organism evidence="2 3">
    <name type="scientific">Amycolatopsis lexingtonensis</name>
    <dbReference type="NCBI Taxonomy" id="218822"/>
    <lineage>
        <taxon>Bacteria</taxon>
        <taxon>Bacillati</taxon>
        <taxon>Actinomycetota</taxon>
        <taxon>Actinomycetes</taxon>
        <taxon>Pseudonocardiales</taxon>
        <taxon>Pseudonocardiaceae</taxon>
        <taxon>Amycolatopsis</taxon>
    </lineage>
</organism>
<feature type="transmembrane region" description="Helical" evidence="1">
    <location>
        <begin position="62"/>
        <end position="82"/>
    </location>
</feature>
<keyword evidence="1" id="KW-1133">Transmembrane helix</keyword>
<dbReference type="RefSeq" id="WP_086865309.1">
    <property type="nucleotide sequence ID" value="NZ_JADBEG010000001.1"/>
</dbReference>
<proteinExistence type="predicted"/>
<sequence>MTELGPAVRTHRTNVRPRGWAAVILFAAGVALGLPGVVLWGIADTVNGKVRLAADPFVVPAAMISLAIGCFGGTVVFGAWAVRHRGEAFEVHDHALRLTGSGRTRVVPWPEIARVVHGQTKDTALTRLTGGDFRCVVHLTDGGKFVVTGLTADARGLVAHVEAGAPQ</sequence>
<evidence type="ECO:0000313" key="2">
    <source>
        <dbReference type="EMBL" id="MBE1496252.1"/>
    </source>
</evidence>
<keyword evidence="1" id="KW-0472">Membrane</keyword>
<keyword evidence="3" id="KW-1185">Reference proteome</keyword>
<dbReference type="Proteomes" id="UP000631670">
    <property type="component" value="Unassembled WGS sequence"/>
</dbReference>
<evidence type="ECO:0008006" key="4">
    <source>
        <dbReference type="Google" id="ProtNLM"/>
    </source>
</evidence>
<name>A0ABR9HZY5_9PSEU</name>
<gene>
    <name evidence="2" type="ORF">H4696_003352</name>
</gene>
<feature type="transmembrane region" description="Helical" evidence="1">
    <location>
        <begin position="20"/>
        <end position="42"/>
    </location>
</feature>